<dbReference type="PANTHER" id="PTHR11629">
    <property type="entry name" value="VACUOLAR PROTON ATPASES"/>
    <property type="match status" value="1"/>
</dbReference>
<proteinExistence type="evidence at transcript level"/>
<feature type="transmembrane region" description="Helical" evidence="9">
    <location>
        <begin position="535"/>
        <end position="556"/>
    </location>
</feature>
<comment type="subcellular location">
    <subcellularLocation>
        <location evidence="1">Membrane</location>
        <topology evidence="1">Multi-pass membrane protein</topology>
    </subcellularLocation>
</comment>
<dbReference type="GO" id="GO:0051117">
    <property type="term" value="F:ATPase binding"/>
    <property type="evidence" value="ECO:0007669"/>
    <property type="project" value="TreeGrafter"/>
</dbReference>
<keyword evidence="3 9" id="KW-0813">Transport</keyword>
<protein>
    <recommendedName>
        <fullName evidence="9">V-type proton ATPase subunit a</fullName>
    </recommendedName>
</protein>
<evidence type="ECO:0000256" key="4">
    <source>
        <dbReference type="ARBA" id="ARBA00022692"/>
    </source>
</evidence>
<evidence type="ECO:0000256" key="10">
    <source>
        <dbReference type="SAM" id="Coils"/>
    </source>
</evidence>
<dbReference type="GO" id="GO:0046961">
    <property type="term" value="F:proton-transporting ATPase activity, rotational mechanism"/>
    <property type="evidence" value="ECO:0007669"/>
    <property type="project" value="InterPro"/>
</dbReference>
<organism evidence="11">
    <name type="scientific">Tenebrio molitor</name>
    <name type="common">Yellow mealworm beetle</name>
    <dbReference type="NCBI Taxonomy" id="7067"/>
    <lineage>
        <taxon>Eukaryota</taxon>
        <taxon>Metazoa</taxon>
        <taxon>Ecdysozoa</taxon>
        <taxon>Arthropoda</taxon>
        <taxon>Hexapoda</taxon>
        <taxon>Insecta</taxon>
        <taxon>Pterygota</taxon>
        <taxon>Neoptera</taxon>
        <taxon>Endopterygota</taxon>
        <taxon>Coleoptera</taxon>
        <taxon>Polyphaga</taxon>
        <taxon>Cucujiformia</taxon>
        <taxon>Tenebrionidae</taxon>
        <taxon>Tenebrio</taxon>
    </lineage>
</organism>
<dbReference type="InterPro" id="IPR002490">
    <property type="entry name" value="V-ATPase_116kDa_su"/>
</dbReference>
<comment type="similarity">
    <text evidence="2 9">Belongs to the V-ATPase 116 kDa subunit family.</text>
</comment>
<keyword evidence="7 9" id="KW-0406">Ion transport</keyword>
<sequence length="842" mass="96580">MASLFRSAEMTLCQLFLQSEAAYACVSELGELGLVQFRDLNPDVNVFQRKFVNEVRRCDEMERKLRYLEKEIKKDGIPMLDTGENPEAPQPREMIDLEATFEKLENELREVNQNAEALKRNFLELTELKQILRKTQVFFDEMADPSREEEQVTLLGEEGLRAGGQALKLGFVAGVILRERIPAFERMLWRACRGNVFLRQAEIETPLEDPSTGDQVYKSVFIIFFQGDQLKTRVKKICEGFRATLYPCPEAPGDRREMAMGVMTRIEDLNTVLGQTQDHRHRVLVAAAKNIKNWFVKVRKIKAIYHTLNLFNLDVTQKCLIAECWVPVLDFENIQLALRRGTERSGSSVPPILNRMETLEDPPTYNHTNKFTSGFQNLIDAYGVATYREMNPTPYTIITFPFLFAVMFGDLGHGLLMALFGGWMVLKEKPLAAKKSDNEIWNIFFGGRYIIFLMGLFSMYTGLIYNDVFSKSLNIFRSNWVINNITKKDALSNDYMMLDPAEGDYVDYPYPIGMDPVWQIARNKIIFQNSYKMKISIVFGIIHMLFGVALSLFNFTYFKNKLSIVAEFIPQVIFLVFLFFYMVLLMFIKWFMYYPTNIESEIKYSPRCAPSILITFINMVLNKETIVDRQCDATMYAGQIPIQKLLFVCAVICVPWMLLAKPIYIMRHRRKMNYSVSHQQMQAAAGNGDAEQPIHNNTAQPVAGHGGGHGDEEEMSEIFIHQGIHTIEYVLGSVSHTASYLRLWALSLAHAQLSDVLWRMVLNKGLICDGWVGGIVLYIIFAVWATLTVSILVLMEGLSAFLHTLRLHWVEFQSKFYSGQGYAFLPFSFENLLDSASQTTEE</sequence>
<keyword evidence="4 9" id="KW-0812">Transmembrane</keyword>
<feature type="coiled-coil region" evidence="10">
    <location>
        <begin position="51"/>
        <end position="135"/>
    </location>
</feature>
<dbReference type="PIRSF" id="PIRSF001293">
    <property type="entry name" value="ATP6V0A1"/>
    <property type="match status" value="1"/>
</dbReference>
<dbReference type="Pfam" id="PF01496">
    <property type="entry name" value="V_ATPase_I"/>
    <property type="match status" value="1"/>
</dbReference>
<evidence type="ECO:0000313" key="11">
    <source>
        <dbReference type="EMBL" id="ART29427.1"/>
    </source>
</evidence>
<feature type="transmembrane region" description="Helical" evidence="9">
    <location>
        <begin position="770"/>
        <end position="795"/>
    </location>
</feature>
<keyword evidence="8 9" id="KW-0472">Membrane</keyword>
<comment type="function">
    <text evidence="9">Essential component of the vacuolar proton pump (V-ATPase), a multimeric enzyme that catalyzes the translocation of protons across the membranes. Required for assembly and activity of the V-ATPase.</text>
</comment>
<keyword evidence="6 9" id="KW-1133">Transmembrane helix</keyword>
<feature type="transmembrane region" description="Helical" evidence="9">
    <location>
        <begin position="641"/>
        <end position="660"/>
    </location>
</feature>
<evidence type="ECO:0000256" key="5">
    <source>
        <dbReference type="ARBA" id="ARBA00022781"/>
    </source>
</evidence>
<dbReference type="GO" id="GO:0000220">
    <property type="term" value="C:vacuolar proton-transporting V-type ATPase, V0 domain"/>
    <property type="evidence" value="ECO:0007669"/>
    <property type="project" value="InterPro"/>
</dbReference>
<dbReference type="PANTHER" id="PTHR11629:SF63">
    <property type="entry name" value="V-TYPE PROTON ATPASE SUBUNIT A"/>
    <property type="match status" value="1"/>
</dbReference>
<name>A0A1Y0AWQ7_TENMO</name>
<evidence type="ECO:0000256" key="9">
    <source>
        <dbReference type="RuleBase" id="RU361189"/>
    </source>
</evidence>
<feature type="transmembrane region" description="Helical" evidence="9">
    <location>
        <begin position="568"/>
        <end position="592"/>
    </location>
</feature>
<evidence type="ECO:0000256" key="6">
    <source>
        <dbReference type="ARBA" id="ARBA00022989"/>
    </source>
</evidence>
<dbReference type="GO" id="GO:0007035">
    <property type="term" value="P:vacuolar acidification"/>
    <property type="evidence" value="ECO:0007669"/>
    <property type="project" value="TreeGrafter"/>
</dbReference>
<evidence type="ECO:0000256" key="3">
    <source>
        <dbReference type="ARBA" id="ARBA00022448"/>
    </source>
</evidence>
<reference evidence="11" key="1">
    <citation type="journal article" date="2017" name="J. Insect Physiol.">
        <title>A physiologically-oriented transcriptomic analysis of the midgut of Tenebrio molitor.</title>
        <authorList>
            <person name="Moreira N.R."/>
            <person name="Cardoso C."/>
            <person name="Dias R.O."/>
            <person name="Ferreira C."/>
            <person name="Terra W.R."/>
        </authorList>
    </citation>
    <scope>NUCLEOTIDE SEQUENCE</scope>
</reference>
<dbReference type="AlphaFoldDB" id="A0A1Y0AWQ7"/>
<keyword evidence="5 9" id="KW-0375">Hydrogen ion transport</keyword>
<evidence type="ECO:0000256" key="2">
    <source>
        <dbReference type="ARBA" id="ARBA00009904"/>
    </source>
</evidence>
<evidence type="ECO:0000256" key="1">
    <source>
        <dbReference type="ARBA" id="ARBA00004141"/>
    </source>
</evidence>
<feature type="transmembrane region" description="Helical" evidence="9">
    <location>
        <begin position="397"/>
        <end position="420"/>
    </location>
</feature>
<dbReference type="InterPro" id="IPR026028">
    <property type="entry name" value="V-type_ATPase_116kDa_su_euka"/>
</dbReference>
<evidence type="ECO:0000256" key="7">
    <source>
        <dbReference type="ARBA" id="ARBA00023065"/>
    </source>
</evidence>
<keyword evidence="10" id="KW-0175">Coiled coil</keyword>
<accession>A0A1Y0AWQ7</accession>
<dbReference type="GO" id="GO:0005886">
    <property type="term" value="C:plasma membrane"/>
    <property type="evidence" value="ECO:0007669"/>
    <property type="project" value="TreeGrafter"/>
</dbReference>
<evidence type="ECO:0000256" key="8">
    <source>
        <dbReference type="ARBA" id="ARBA00023136"/>
    </source>
</evidence>
<feature type="transmembrane region" description="Helical" evidence="9">
    <location>
        <begin position="440"/>
        <end position="465"/>
    </location>
</feature>
<dbReference type="EMBL" id="KY921838">
    <property type="protein sequence ID" value="ART29427.1"/>
    <property type="molecule type" value="mRNA"/>
</dbReference>